<feature type="compositionally biased region" description="Gly residues" evidence="6">
    <location>
        <begin position="356"/>
        <end position="372"/>
    </location>
</feature>
<feature type="transmembrane region" description="Helical" evidence="7">
    <location>
        <begin position="44"/>
        <end position="64"/>
    </location>
</feature>
<evidence type="ECO:0000256" key="3">
    <source>
        <dbReference type="ARBA" id="ARBA00022692"/>
    </source>
</evidence>
<organism evidence="8 9">
    <name type="scientific">Streptomonospora halophila</name>
    <dbReference type="NCBI Taxonomy" id="427369"/>
    <lineage>
        <taxon>Bacteria</taxon>
        <taxon>Bacillati</taxon>
        <taxon>Actinomycetota</taxon>
        <taxon>Actinomycetes</taxon>
        <taxon>Streptosporangiales</taxon>
        <taxon>Nocardiopsidaceae</taxon>
        <taxon>Streptomonospora</taxon>
    </lineage>
</organism>
<feature type="region of interest" description="Disordered" evidence="6">
    <location>
        <begin position="193"/>
        <end position="223"/>
    </location>
</feature>
<feature type="compositionally biased region" description="Low complexity" evidence="6">
    <location>
        <begin position="200"/>
        <end position="211"/>
    </location>
</feature>
<sequence>MLNRLRSNRWMRLAVVLVVLACAGVALYSRWGEARDALAALSPWAVGGSLAAALAGLGAQMMAWRAVLADLGSRLPVGTAARVMFLGQLGKYLPGSVWAFVAQVELARDHEVARQRGIAATVLAVAVTLTVNLAVAAATLPFVSAEAARRWWWVLVLAPVLLALLYPRAVTALIHTATRVTHRFRHVLGPRTARRRAGEAEAGGSRGGTRASDGEANATPLPANTQLERVSGRGMAGALAWSLAAWVPLSLHVWALVAAAGGGQDARALPAAAGAYALAWTLGVLVVFAPAGLGVRELVLVVGLAPVLDTGSALVVAALSRLIMTAADLLWAGGALLATRSAATARPDPPAAGGRSSTGGGIGDGGGDQVAG</sequence>
<protein>
    <submittedName>
        <fullName evidence="8">Lysylphosphatidylglycerol synthase transmembrane domain-containing protein</fullName>
    </submittedName>
</protein>
<dbReference type="RefSeq" id="WP_345558497.1">
    <property type="nucleotide sequence ID" value="NZ_BAABIK010000030.1"/>
</dbReference>
<feature type="region of interest" description="Disordered" evidence="6">
    <location>
        <begin position="344"/>
        <end position="372"/>
    </location>
</feature>
<dbReference type="Pfam" id="PF03706">
    <property type="entry name" value="LPG_synthase_TM"/>
    <property type="match status" value="1"/>
</dbReference>
<feature type="transmembrane region" description="Helical" evidence="7">
    <location>
        <begin position="118"/>
        <end position="139"/>
    </location>
</feature>
<accession>A0ABP9GVI0</accession>
<gene>
    <name evidence="8" type="ORF">GCM10023224_43220</name>
</gene>
<keyword evidence="2" id="KW-1003">Cell membrane</keyword>
<reference evidence="9" key="1">
    <citation type="journal article" date="2019" name="Int. J. Syst. Evol. Microbiol.">
        <title>The Global Catalogue of Microorganisms (GCM) 10K type strain sequencing project: providing services to taxonomists for standard genome sequencing and annotation.</title>
        <authorList>
            <consortium name="The Broad Institute Genomics Platform"/>
            <consortium name="The Broad Institute Genome Sequencing Center for Infectious Disease"/>
            <person name="Wu L."/>
            <person name="Ma J."/>
        </authorList>
    </citation>
    <scope>NUCLEOTIDE SEQUENCE [LARGE SCALE GENOMIC DNA]</scope>
    <source>
        <strain evidence="9">JCM 18123</strain>
    </source>
</reference>
<dbReference type="EMBL" id="BAABIK010000030">
    <property type="protein sequence ID" value="GAA4953539.1"/>
    <property type="molecule type" value="Genomic_DNA"/>
</dbReference>
<evidence type="ECO:0000256" key="1">
    <source>
        <dbReference type="ARBA" id="ARBA00004651"/>
    </source>
</evidence>
<dbReference type="Proteomes" id="UP001499993">
    <property type="component" value="Unassembled WGS sequence"/>
</dbReference>
<keyword evidence="9" id="KW-1185">Reference proteome</keyword>
<evidence type="ECO:0000313" key="9">
    <source>
        <dbReference type="Proteomes" id="UP001499993"/>
    </source>
</evidence>
<feature type="transmembrane region" description="Helical" evidence="7">
    <location>
        <begin position="151"/>
        <end position="174"/>
    </location>
</feature>
<name>A0ABP9GVI0_9ACTN</name>
<evidence type="ECO:0000313" key="8">
    <source>
        <dbReference type="EMBL" id="GAA4953539.1"/>
    </source>
</evidence>
<keyword evidence="4 7" id="KW-1133">Transmembrane helix</keyword>
<feature type="transmembrane region" description="Helical" evidence="7">
    <location>
        <begin position="238"/>
        <end position="261"/>
    </location>
</feature>
<evidence type="ECO:0000256" key="7">
    <source>
        <dbReference type="SAM" id="Phobius"/>
    </source>
</evidence>
<comment type="caution">
    <text evidence="8">The sequence shown here is derived from an EMBL/GenBank/DDBJ whole genome shotgun (WGS) entry which is preliminary data.</text>
</comment>
<proteinExistence type="predicted"/>
<evidence type="ECO:0000256" key="5">
    <source>
        <dbReference type="ARBA" id="ARBA00023136"/>
    </source>
</evidence>
<keyword evidence="5 7" id="KW-0472">Membrane</keyword>
<comment type="subcellular location">
    <subcellularLocation>
        <location evidence="1">Cell membrane</location>
        <topology evidence="1">Multi-pass membrane protein</topology>
    </subcellularLocation>
</comment>
<evidence type="ECO:0000256" key="4">
    <source>
        <dbReference type="ARBA" id="ARBA00022989"/>
    </source>
</evidence>
<evidence type="ECO:0000256" key="6">
    <source>
        <dbReference type="SAM" id="MobiDB-lite"/>
    </source>
</evidence>
<keyword evidence="3 7" id="KW-0812">Transmembrane</keyword>
<feature type="transmembrane region" description="Helical" evidence="7">
    <location>
        <begin position="298"/>
        <end position="323"/>
    </location>
</feature>
<feature type="transmembrane region" description="Helical" evidence="7">
    <location>
        <begin position="273"/>
        <end position="291"/>
    </location>
</feature>
<dbReference type="InterPro" id="IPR022791">
    <property type="entry name" value="L-PG_synthase/AglD"/>
</dbReference>
<evidence type="ECO:0000256" key="2">
    <source>
        <dbReference type="ARBA" id="ARBA00022475"/>
    </source>
</evidence>